<accession>A0ABS9BNH9</accession>
<dbReference type="Proteomes" id="UP001201449">
    <property type="component" value="Unassembled WGS sequence"/>
</dbReference>
<evidence type="ECO:0000313" key="3">
    <source>
        <dbReference type="EMBL" id="MCF1749613.1"/>
    </source>
</evidence>
<comment type="caution">
    <text evidence="3">The sequence shown here is derived from an EMBL/GenBank/DDBJ whole genome shotgun (WGS) entry which is preliminary data.</text>
</comment>
<proteinExistence type="predicted"/>
<sequence length="229" mass="24048">MKTKTNLLAIILFLMSGVFALAQTQKDTRNLGNFDAVKVSNSIKVELVKGEENKAEVSASGIDVGNVETSIVGGTLEVRLARGNFKNFNVRVVVTYKDIQGIESHTSSHVVAKSKIVAESAYLFAATSGFIDAEIEATELSVEAATSSKIMVRGSVDQVEAKSFTSAEIDGTRLEVSDATVQANTAATIRLHVTDAITGSAATAAKIFYGGDPGTIDVKTGTGGTVQKK</sequence>
<dbReference type="EMBL" id="JAKEVZ010000001">
    <property type="protein sequence ID" value="MCF1749613.1"/>
    <property type="molecule type" value="Genomic_DNA"/>
</dbReference>
<keyword evidence="1" id="KW-0732">Signal</keyword>
<evidence type="ECO:0000256" key="1">
    <source>
        <dbReference type="SAM" id="SignalP"/>
    </source>
</evidence>
<dbReference type="RefSeq" id="WP_234859797.1">
    <property type="nucleotide sequence ID" value="NZ_JAKEVZ010000001.1"/>
</dbReference>
<gene>
    <name evidence="3" type="ORF">L0U89_00910</name>
</gene>
<organism evidence="3 4">
    <name type="scientific">Mariniradius sediminis</name>
    <dbReference type="NCBI Taxonomy" id="2909237"/>
    <lineage>
        <taxon>Bacteria</taxon>
        <taxon>Pseudomonadati</taxon>
        <taxon>Bacteroidota</taxon>
        <taxon>Cytophagia</taxon>
        <taxon>Cytophagales</taxon>
        <taxon>Cyclobacteriaceae</taxon>
        <taxon>Mariniradius</taxon>
    </lineage>
</organism>
<dbReference type="InterPro" id="IPR021255">
    <property type="entry name" value="DUF2807"/>
</dbReference>
<dbReference type="Pfam" id="PF10988">
    <property type="entry name" value="DUF2807"/>
    <property type="match status" value="1"/>
</dbReference>
<protein>
    <submittedName>
        <fullName evidence="3">DUF2807 domain-containing protein</fullName>
    </submittedName>
</protein>
<keyword evidence="4" id="KW-1185">Reference proteome</keyword>
<feature type="domain" description="Putative auto-transporter adhesin head GIN" evidence="2">
    <location>
        <begin position="33"/>
        <end position="213"/>
    </location>
</feature>
<dbReference type="Gene3D" id="2.160.20.120">
    <property type="match status" value="1"/>
</dbReference>
<evidence type="ECO:0000313" key="4">
    <source>
        <dbReference type="Proteomes" id="UP001201449"/>
    </source>
</evidence>
<name>A0ABS9BNH9_9BACT</name>
<reference evidence="3 4" key="1">
    <citation type="submission" date="2022-01" db="EMBL/GenBank/DDBJ databases">
        <title>Mariniradius saccharolyticus sp. nov., isolated from sediment of a river.</title>
        <authorList>
            <person name="Liu H."/>
        </authorList>
    </citation>
    <scope>NUCLEOTIDE SEQUENCE [LARGE SCALE GENOMIC DNA]</scope>
    <source>
        <strain evidence="3 4">RY-2</strain>
    </source>
</reference>
<evidence type="ECO:0000259" key="2">
    <source>
        <dbReference type="Pfam" id="PF10988"/>
    </source>
</evidence>
<feature type="chain" id="PRO_5046938763" evidence="1">
    <location>
        <begin position="23"/>
        <end position="229"/>
    </location>
</feature>
<feature type="signal peptide" evidence="1">
    <location>
        <begin position="1"/>
        <end position="22"/>
    </location>
</feature>